<dbReference type="Proteomes" id="UP000234327">
    <property type="component" value="Unassembled WGS sequence"/>
</dbReference>
<dbReference type="EMBL" id="FXYZ01000026">
    <property type="protein sequence ID" value="SMY01067.1"/>
    <property type="molecule type" value="Genomic_DNA"/>
</dbReference>
<name>A0A2H1KMU3_BREAU</name>
<proteinExistence type="predicted"/>
<protein>
    <submittedName>
        <fullName evidence="1">Uncharacterized protein</fullName>
    </submittedName>
</protein>
<accession>A0A2H1KMU3</accession>
<gene>
    <name evidence="1" type="ORF">BAURA63_03499</name>
</gene>
<organism evidence="1 2">
    <name type="scientific">Brevibacterium aurantiacum</name>
    <dbReference type="NCBI Taxonomy" id="273384"/>
    <lineage>
        <taxon>Bacteria</taxon>
        <taxon>Bacillati</taxon>
        <taxon>Actinomycetota</taxon>
        <taxon>Actinomycetes</taxon>
        <taxon>Micrococcales</taxon>
        <taxon>Brevibacteriaceae</taxon>
        <taxon>Brevibacterium</taxon>
    </lineage>
</organism>
<evidence type="ECO:0000313" key="1">
    <source>
        <dbReference type="EMBL" id="SMY01067.1"/>
    </source>
</evidence>
<evidence type="ECO:0000313" key="2">
    <source>
        <dbReference type="Proteomes" id="UP000234327"/>
    </source>
</evidence>
<dbReference type="RefSeq" id="WP_101598784.1">
    <property type="nucleotide sequence ID" value="NZ_FXYZ01000026.1"/>
</dbReference>
<dbReference type="AlphaFoldDB" id="A0A2H1KMU3"/>
<reference evidence="1 2" key="1">
    <citation type="submission" date="2017-03" db="EMBL/GenBank/DDBJ databases">
        <authorList>
            <person name="Afonso C.L."/>
            <person name="Miller P.J."/>
            <person name="Scott M.A."/>
            <person name="Spackman E."/>
            <person name="Goraichik I."/>
            <person name="Dimitrov K.M."/>
            <person name="Suarez D.L."/>
            <person name="Swayne D.E."/>
        </authorList>
    </citation>
    <scope>NUCLEOTIDE SEQUENCE [LARGE SCALE GENOMIC DNA]</scope>
    <source>
        <strain evidence="2">6(3)</strain>
    </source>
</reference>
<sequence>MTATLTQTPAITAPTLTDFEVTNECQCLYCNNCECGFQSSYFDIECPECKADGEWAGDCFECFDDMSAPVLEVAAAWFAANPSEAGLYTIAGENLGWQRRSGYKVIDASDSVIDAIAVDTTWRQTWTINPTPGGEFTATMSHHDVPTGSSYTIRPALPNEID</sequence>